<keyword evidence="1" id="KW-0175">Coiled coil</keyword>
<evidence type="ECO:0000313" key="4">
    <source>
        <dbReference type="EMBL" id="RPD66991.1"/>
    </source>
</evidence>
<gene>
    <name evidence="4" type="ORF">L227DRAFT_10701</name>
</gene>
<dbReference type="AlphaFoldDB" id="A0A5C2SUK6"/>
<dbReference type="EMBL" id="ML122250">
    <property type="protein sequence ID" value="RPD66991.1"/>
    <property type="molecule type" value="Genomic_DNA"/>
</dbReference>
<keyword evidence="3" id="KW-0812">Transmembrane</keyword>
<protein>
    <submittedName>
        <fullName evidence="4">Uncharacterized protein</fullName>
    </submittedName>
</protein>
<accession>A0A5C2SUK6</accession>
<proteinExistence type="predicted"/>
<feature type="coiled-coil region" evidence="1">
    <location>
        <begin position="114"/>
        <end position="162"/>
    </location>
</feature>
<dbReference type="OrthoDB" id="3153758at2759"/>
<evidence type="ECO:0000256" key="3">
    <source>
        <dbReference type="SAM" id="Phobius"/>
    </source>
</evidence>
<keyword evidence="3" id="KW-1133">Transmembrane helix</keyword>
<evidence type="ECO:0000256" key="2">
    <source>
        <dbReference type="SAM" id="MobiDB-lite"/>
    </source>
</evidence>
<sequence>MNSYYAPSVASNCKDPPSYREACTPPGSSSTTRNAAPASSFNIREDLPLLSKRVSKRRRNLRRLCVVLGSVLLVIFILQNLSLLSCPLDNVSASVKRAKHREWKTEIKAHGIRVDEWARERQLHEQEVHQWEDERAEWQEERRKWEEERRNEERHRKEVERMRQGVYWTPPIGDPHCSTYRTRVYRAILKDIPSDLNWLEVCNDMPITIQGRPVDRPNGCERNDRGEVQAWWLVNWSEPSCVPYWDTIHYKECTPGKPGFGRYQARLWGINHGDDWENMCKTTPAQIGGRDFGHPTTCDNRGGLHGMVGIWDVPQRGC</sequence>
<evidence type="ECO:0000313" key="5">
    <source>
        <dbReference type="Proteomes" id="UP000313359"/>
    </source>
</evidence>
<feature type="region of interest" description="Disordered" evidence="2">
    <location>
        <begin position="15"/>
        <end position="37"/>
    </location>
</feature>
<keyword evidence="5" id="KW-1185">Reference proteome</keyword>
<reference evidence="4" key="1">
    <citation type="journal article" date="2018" name="Genome Biol. Evol.">
        <title>Genomics and development of Lentinus tigrinus, a white-rot wood-decaying mushroom with dimorphic fruiting bodies.</title>
        <authorList>
            <person name="Wu B."/>
            <person name="Xu Z."/>
            <person name="Knudson A."/>
            <person name="Carlson A."/>
            <person name="Chen N."/>
            <person name="Kovaka S."/>
            <person name="LaButti K."/>
            <person name="Lipzen A."/>
            <person name="Pennachio C."/>
            <person name="Riley R."/>
            <person name="Schakwitz W."/>
            <person name="Umezawa K."/>
            <person name="Ohm R.A."/>
            <person name="Grigoriev I.V."/>
            <person name="Nagy L.G."/>
            <person name="Gibbons J."/>
            <person name="Hibbett D."/>
        </authorList>
    </citation>
    <scope>NUCLEOTIDE SEQUENCE [LARGE SCALE GENOMIC DNA]</scope>
    <source>
        <strain evidence="4">ALCF2SS1-6</strain>
    </source>
</reference>
<dbReference type="STRING" id="1328759.A0A5C2SUK6"/>
<keyword evidence="3" id="KW-0472">Membrane</keyword>
<dbReference type="Proteomes" id="UP000313359">
    <property type="component" value="Unassembled WGS sequence"/>
</dbReference>
<name>A0A5C2SUK6_9APHY</name>
<feature type="compositionally biased region" description="Polar residues" evidence="2">
    <location>
        <begin position="26"/>
        <end position="37"/>
    </location>
</feature>
<evidence type="ECO:0000256" key="1">
    <source>
        <dbReference type="SAM" id="Coils"/>
    </source>
</evidence>
<feature type="transmembrane region" description="Helical" evidence="3">
    <location>
        <begin position="61"/>
        <end position="78"/>
    </location>
</feature>
<organism evidence="4 5">
    <name type="scientific">Lentinus tigrinus ALCF2SS1-6</name>
    <dbReference type="NCBI Taxonomy" id="1328759"/>
    <lineage>
        <taxon>Eukaryota</taxon>
        <taxon>Fungi</taxon>
        <taxon>Dikarya</taxon>
        <taxon>Basidiomycota</taxon>
        <taxon>Agaricomycotina</taxon>
        <taxon>Agaricomycetes</taxon>
        <taxon>Polyporales</taxon>
        <taxon>Polyporaceae</taxon>
        <taxon>Lentinus</taxon>
    </lineage>
</organism>